<evidence type="ECO:0000313" key="1">
    <source>
        <dbReference type="EMBL" id="CAB4134541.1"/>
    </source>
</evidence>
<proteinExistence type="predicted"/>
<dbReference type="EMBL" id="LR796731">
    <property type="protein sequence ID" value="CAB4162473.1"/>
    <property type="molecule type" value="Genomic_DNA"/>
</dbReference>
<accession>A0A6J5LK13</accession>
<sequence>MAIETQVEASKDPTGLITYTVTKQAFAWEDPDPNCRSYRVTKADGVVTTVEEFFDADMPAVYSIDVSTTQEPVESHPYFKTLTTKNKQDWSLWKQNPNNPDLNGWTPADETGEVFSTLYLLWTKGITTYLAPRTVIKHTTLENSNPSTSSVGIISDPGYGGNTGQVNFIMTGLSAQQEGNKWRVTTEYLSSARGSNWENVLYT</sequence>
<reference evidence="1" key="1">
    <citation type="submission" date="2020-04" db="EMBL/GenBank/DDBJ databases">
        <authorList>
            <person name="Chiriac C."/>
            <person name="Salcher M."/>
            <person name="Ghai R."/>
            <person name="Kavagutti S V."/>
        </authorList>
    </citation>
    <scope>NUCLEOTIDE SEQUENCE</scope>
</reference>
<gene>
    <name evidence="1" type="ORF">UFOVP279_14</name>
    <name evidence="2" type="ORF">UFOVP781_49</name>
</gene>
<evidence type="ECO:0000313" key="2">
    <source>
        <dbReference type="EMBL" id="CAB4162473.1"/>
    </source>
</evidence>
<protein>
    <submittedName>
        <fullName evidence="1">Uncharacterized protein</fullName>
    </submittedName>
</protein>
<name>A0A6J5LK13_9CAUD</name>
<organism evidence="1">
    <name type="scientific">uncultured Caudovirales phage</name>
    <dbReference type="NCBI Taxonomy" id="2100421"/>
    <lineage>
        <taxon>Viruses</taxon>
        <taxon>Duplodnaviria</taxon>
        <taxon>Heunggongvirae</taxon>
        <taxon>Uroviricota</taxon>
        <taxon>Caudoviricetes</taxon>
        <taxon>Peduoviridae</taxon>
        <taxon>Maltschvirus</taxon>
        <taxon>Maltschvirus maltsch</taxon>
    </lineage>
</organism>
<dbReference type="EMBL" id="LR796287">
    <property type="protein sequence ID" value="CAB4134541.1"/>
    <property type="molecule type" value="Genomic_DNA"/>
</dbReference>